<dbReference type="GO" id="GO:0006465">
    <property type="term" value="P:signal peptide processing"/>
    <property type="evidence" value="ECO:0007669"/>
    <property type="project" value="TreeGrafter"/>
</dbReference>
<evidence type="ECO:0000256" key="9">
    <source>
        <dbReference type="RuleBase" id="RU003794"/>
    </source>
</evidence>
<organism evidence="13 14">
    <name type="scientific">Burkholderia cepacia</name>
    <name type="common">Pseudomonas cepacia</name>
    <dbReference type="NCBI Taxonomy" id="292"/>
    <lineage>
        <taxon>Bacteria</taxon>
        <taxon>Pseudomonadati</taxon>
        <taxon>Pseudomonadota</taxon>
        <taxon>Betaproteobacteria</taxon>
        <taxon>Burkholderiales</taxon>
        <taxon>Burkholderiaceae</taxon>
        <taxon>Burkholderia</taxon>
        <taxon>Burkholderia cepacia complex</taxon>
    </lineage>
</organism>
<feature type="transmembrane region" description="Helical" evidence="10">
    <location>
        <begin position="152"/>
        <end position="174"/>
    </location>
</feature>
<reference evidence="13 14" key="1">
    <citation type="submission" date="2019-03" db="EMBL/GenBank/DDBJ databases">
        <title>Burkholderia cepacia outbreak.</title>
        <authorList>
            <person name="Farzana R."/>
            <person name="Walsh T.R."/>
        </authorList>
    </citation>
    <scope>NUCLEOTIDE SEQUENCE [LARGE SCALE GENOMIC DNA]</scope>
    <source>
        <strain evidence="14">d13</strain>
    </source>
</reference>
<dbReference type="PANTHER" id="PTHR30487:SF0">
    <property type="entry name" value="PREPILIN LEADER PEPTIDASE_N-METHYLTRANSFERASE-RELATED"/>
    <property type="match status" value="1"/>
</dbReference>
<evidence type="ECO:0000313" key="14">
    <source>
        <dbReference type="Proteomes" id="UP000298234"/>
    </source>
</evidence>
<keyword evidence="3" id="KW-1003">Cell membrane</keyword>
<dbReference type="EMBL" id="SNSQ01000016">
    <property type="protein sequence ID" value="TEU47503.1"/>
    <property type="molecule type" value="Genomic_DNA"/>
</dbReference>
<feature type="transmembrane region" description="Helical" evidence="10">
    <location>
        <begin position="212"/>
        <end position="239"/>
    </location>
</feature>
<evidence type="ECO:0000256" key="10">
    <source>
        <dbReference type="SAM" id="Phobius"/>
    </source>
</evidence>
<evidence type="ECO:0000259" key="11">
    <source>
        <dbReference type="Pfam" id="PF01478"/>
    </source>
</evidence>
<dbReference type="InterPro" id="IPR000045">
    <property type="entry name" value="Prepilin_IV_endopep_pep"/>
</dbReference>
<keyword evidence="9" id="KW-0378">Hydrolase</keyword>
<dbReference type="GO" id="GO:0005886">
    <property type="term" value="C:plasma membrane"/>
    <property type="evidence" value="ECO:0007669"/>
    <property type="project" value="UniProtKB-SubCell"/>
</dbReference>
<keyword evidence="9" id="KW-0511">Multifunctional enzyme</keyword>
<dbReference type="Proteomes" id="UP000298234">
    <property type="component" value="Unassembled WGS sequence"/>
</dbReference>
<protein>
    <recommendedName>
        <fullName evidence="9">Prepilin leader peptidase/N-methyltransferase</fullName>
        <ecNumber evidence="9">2.1.1.-</ecNumber>
        <ecNumber evidence="9">3.4.23.43</ecNumber>
    </recommendedName>
</protein>
<feature type="transmembrane region" description="Helical" evidence="10">
    <location>
        <begin position="127"/>
        <end position="145"/>
    </location>
</feature>
<dbReference type="InterPro" id="IPR050882">
    <property type="entry name" value="Prepilin_peptidase/N-MTase"/>
</dbReference>
<evidence type="ECO:0000256" key="2">
    <source>
        <dbReference type="ARBA" id="ARBA00005801"/>
    </source>
</evidence>
<dbReference type="GO" id="GO:0008168">
    <property type="term" value="F:methyltransferase activity"/>
    <property type="evidence" value="ECO:0007669"/>
    <property type="project" value="UniProtKB-KW"/>
</dbReference>
<comment type="caution">
    <text evidence="13">The sequence shown here is derived from an EMBL/GenBank/DDBJ whole genome shotgun (WGS) entry which is preliminary data.</text>
</comment>
<feature type="domain" description="Prepilin peptidase A24 N-terminal" evidence="12">
    <location>
        <begin position="22"/>
        <end position="123"/>
    </location>
</feature>
<dbReference type="GO" id="GO:0032259">
    <property type="term" value="P:methylation"/>
    <property type="evidence" value="ECO:0007669"/>
    <property type="project" value="UniProtKB-KW"/>
</dbReference>
<dbReference type="PRINTS" id="PR00864">
    <property type="entry name" value="PREPILNPTASE"/>
</dbReference>
<comment type="catalytic activity">
    <reaction evidence="9">
        <text>Typically cleaves a -Gly-|-Phe- bond to release an N-terminal, basic peptide of 5-8 residues from type IV prepilin, and then N-methylates the new N-terminal amino group, the methyl donor being S-adenosyl-L-methionine.</text>
        <dbReference type="EC" id="3.4.23.43"/>
    </reaction>
</comment>
<dbReference type="GO" id="GO:0004190">
    <property type="term" value="F:aspartic-type endopeptidase activity"/>
    <property type="evidence" value="ECO:0007669"/>
    <property type="project" value="UniProtKB-EC"/>
</dbReference>
<comment type="function">
    <text evidence="9">Plays an essential role in type IV pili and type II pseudopili formation by proteolytically removing the leader sequence from substrate proteins and subsequently monomethylating the alpha-amino group of the newly exposed N-terminal phenylalanine.</text>
</comment>
<evidence type="ECO:0000256" key="4">
    <source>
        <dbReference type="ARBA" id="ARBA00022519"/>
    </source>
</evidence>
<evidence type="ECO:0000256" key="6">
    <source>
        <dbReference type="ARBA" id="ARBA00022989"/>
    </source>
</evidence>
<dbReference type="InterPro" id="IPR010627">
    <property type="entry name" value="Prepilin_pept_A24_N"/>
</dbReference>
<name>A0AAX2RQK1_BURCE</name>
<dbReference type="EC" id="2.1.1.-" evidence="9"/>
<keyword evidence="4" id="KW-0997">Cell inner membrane</keyword>
<keyword evidence="7 10" id="KW-0472">Membrane</keyword>
<evidence type="ECO:0000256" key="1">
    <source>
        <dbReference type="ARBA" id="ARBA00004429"/>
    </source>
</evidence>
<evidence type="ECO:0000256" key="5">
    <source>
        <dbReference type="ARBA" id="ARBA00022692"/>
    </source>
</evidence>
<dbReference type="InterPro" id="IPR014032">
    <property type="entry name" value="Peptidase_A24A_bac"/>
</dbReference>
<dbReference type="PANTHER" id="PTHR30487">
    <property type="entry name" value="TYPE 4 PREPILIN-LIKE PROTEINS LEADER PEPTIDE-PROCESSING ENZYME"/>
    <property type="match status" value="1"/>
</dbReference>
<dbReference type="Pfam" id="PF06750">
    <property type="entry name" value="A24_N_bact"/>
    <property type="match status" value="1"/>
</dbReference>
<gene>
    <name evidence="13" type="ORF">E3D37_15985</name>
</gene>
<feature type="transmembrane region" description="Helical" evidence="10">
    <location>
        <begin position="12"/>
        <end position="34"/>
    </location>
</feature>
<comment type="subcellular location">
    <subcellularLocation>
        <location evidence="1">Cell inner membrane</location>
        <topology evidence="1">Multi-pass membrane protein</topology>
    </subcellularLocation>
    <subcellularLocation>
        <location evidence="9">Cell membrane</location>
        <topology evidence="9">Multi-pass membrane protein</topology>
    </subcellularLocation>
</comment>
<keyword evidence="9" id="KW-0645">Protease</keyword>
<sequence>MMLWWTFMGLPVLFQYGCVFVTAVSFGSFATTLAHRIPLMLWAEYETHVGGDGTAQIGRAVDVWQDCRCPHCHEKIEGRFNIPIVGYLVLGGRCSHCKAPIGRQYIVLEVGAVCAGLLLYAKFGPSLTFVGTFFFCWALMLLAAIDAKHMILPDVVTLPLLWCGLLVACAGGDVGPSSAIIGAAAAYLLMRIIGALHEVVTGFGMGEGDMKMFAAMAAWLGWQAIPQLLLISGLLSVFVSCLKGMTGRAAFNQPKPFGPWLAVAGIVTMYFGDVLPMFYR</sequence>
<proteinExistence type="inferred from homology"/>
<evidence type="ECO:0000256" key="7">
    <source>
        <dbReference type="ARBA" id="ARBA00023136"/>
    </source>
</evidence>
<evidence type="ECO:0000256" key="3">
    <source>
        <dbReference type="ARBA" id="ARBA00022475"/>
    </source>
</evidence>
<keyword evidence="9" id="KW-0808">Transferase</keyword>
<evidence type="ECO:0000256" key="8">
    <source>
        <dbReference type="RuleBase" id="RU003793"/>
    </source>
</evidence>
<keyword evidence="6 10" id="KW-1133">Transmembrane helix</keyword>
<dbReference type="EC" id="3.4.23.43" evidence="9"/>
<dbReference type="Gene3D" id="1.20.120.1220">
    <property type="match status" value="1"/>
</dbReference>
<accession>A0AAX2RQK1</accession>
<evidence type="ECO:0000259" key="12">
    <source>
        <dbReference type="Pfam" id="PF06750"/>
    </source>
</evidence>
<feature type="domain" description="Prepilin type IV endopeptidase peptidase" evidence="11">
    <location>
        <begin position="133"/>
        <end position="239"/>
    </location>
</feature>
<evidence type="ECO:0000313" key="13">
    <source>
        <dbReference type="EMBL" id="TEU47503.1"/>
    </source>
</evidence>
<dbReference type="Pfam" id="PF01478">
    <property type="entry name" value="Peptidase_A24"/>
    <property type="match status" value="1"/>
</dbReference>
<keyword evidence="9" id="KW-0489">Methyltransferase</keyword>
<feature type="transmembrane region" description="Helical" evidence="10">
    <location>
        <begin position="259"/>
        <end position="279"/>
    </location>
</feature>
<comment type="similarity">
    <text evidence="2 8">Belongs to the peptidase A24 family.</text>
</comment>
<dbReference type="AlphaFoldDB" id="A0AAX2RQK1"/>
<feature type="transmembrane region" description="Helical" evidence="10">
    <location>
        <begin position="180"/>
        <end position="200"/>
    </location>
</feature>
<keyword evidence="5 9" id="KW-0812">Transmembrane</keyword>